<dbReference type="Proteomes" id="UP000293398">
    <property type="component" value="Unassembled WGS sequence"/>
</dbReference>
<accession>A0A4Q7VQF0</accession>
<keyword evidence="2" id="KW-1185">Reference proteome</keyword>
<reference evidence="1 2" key="1">
    <citation type="submission" date="2019-02" db="EMBL/GenBank/DDBJ databases">
        <title>Genomic Encyclopedia of Type Strains, Phase IV (KMG-IV): sequencing the most valuable type-strain genomes for metagenomic binning, comparative biology and taxonomic classification.</title>
        <authorList>
            <person name="Goeker M."/>
        </authorList>
    </citation>
    <scope>NUCLEOTIDE SEQUENCE [LARGE SCALE GENOMIC DNA]</scope>
    <source>
        <strain evidence="1 2">DSM 23814</strain>
    </source>
</reference>
<organism evidence="1 2">
    <name type="scientific">Advenella incenata</name>
    <dbReference type="NCBI Taxonomy" id="267800"/>
    <lineage>
        <taxon>Bacteria</taxon>
        <taxon>Pseudomonadati</taxon>
        <taxon>Pseudomonadota</taxon>
        <taxon>Betaproteobacteria</taxon>
        <taxon>Burkholderiales</taxon>
        <taxon>Alcaligenaceae</taxon>
    </lineage>
</organism>
<proteinExistence type="predicted"/>
<protein>
    <submittedName>
        <fullName evidence="1">Uncharacterized protein</fullName>
    </submittedName>
</protein>
<evidence type="ECO:0000313" key="2">
    <source>
        <dbReference type="Proteomes" id="UP000293398"/>
    </source>
</evidence>
<dbReference type="AlphaFoldDB" id="A0A4Q7VQF0"/>
<dbReference type="RefSeq" id="WP_128393729.1">
    <property type="nucleotide sequence ID" value="NZ_SHKO01000001.1"/>
</dbReference>
<name>A0A4Q7VQF0_9BURK</name>
<dbReference type="EMBL" id="SHKO01000001">
    <property type="protein sequence ID" value="RZT98681.1"/>
    <property type="molecule type" value="Genomic_DNA"/>
</dbReference>
<evidence type="ECO:0000313" key="1">
    <source>
        <dbReference type="EMBL" id="RZT98681.1"/>
    </source>
</evidence>
<sequence length="59" mass="6686">MDVVYGKKLFGYTMLKREKIVPSKSLPSSKSPEGKLETSIAAKKVIDQHRKVLIALRDR</sequence>
<gene>
    <name evidence="1" type="ORF">EV681_0459</name>
</gene>
<comment type="caution">
    <text evidence="1">The sequence shown here is derived from an EMBL/GenBank/DDBJ whole genome shotgun (WGS) entry which is preliminary data.</text>
</comment>